<dbReference type="EMBL" id="CP001802">
    <property type="protein sequence ID" value="ACY22443.1"/>
    <property type="molecule type" value="Genomic_DNA"/>
</dbReference>
<dbReference type="GO" id="GO:0006355">
    <property type="term" value="P:regulation of DNA-templated transcription"/>
    <property type="evidence" value="ECO:0007669"/>
    <property type="project" value="InterPro"/>
</dbReference>
<feature type="domain" description="HTH luxR-type" evidence="6">
    <location>
        <begin position="161"/>
        <end position="226"/>
    </location>
</feature>
<gene>
    <name evidence="8" type="ordered locus">Gbro_3238</name>
</gene>
<dbReference type="PRINTS" id="PR00038">
    <property type="entry name" value="HTHLUXR"/>
</dbReference>
<keyword evidence="3" id="KW-0238">DNA-binding</keyword>
<accession>D0LC56</accession>
<dbReference type="InterPro" id="IPR058245">
    <property type="entry name" value="NreC/VraR/RcsB-like_REC"/>
</dbReference>
<evidence type="ECO:0000256" key="3">
    <source>
        <dbReference type="ARBA" id="ARBA00023125"/>
    </source>
</evidence>
<dbReference type="Gene3D" id="3.40.50.2300">
    <property type="match status" value="1"/>
</dbReference>
<keyword evidence="4" id="KW-0804">Transcription</keyword>
<evidence type="ECO:0000259" key="6">
    <source>
        <dbReference type="PROSITE" id="PS50043"/>
    </source>
</evidence>
<dbReference type="SUPFAM" id="SSF46894">
    <property type="entry name" value="C-terminal effector domain of the bipartite response regulators"/>
    <property type="match status" value="1"/>
</dbReference>
<dbReference type="RefSeq" id="WP_012834959.1">
    <property type="nucleotide sequence ID" value="NC_013441.1"/>
</dbReference>
<dbReference type="CDD" id="cd06170">
    <property type="entry name" value="LuxR_C_like"/>
    <property type="match status" value="1"/>
</dbReference>
<sequence>MPITVVIADDQAMVRQGFSALLAAQPDISVLGDASDGAEAVEVCARARPDVVLMDVRMPRRDGLWAAEQVLRVQGPGNGAGASGSDTSGVTRVLMLTTFDIDDYVYEALRIGASGFMLKDAPADELVRAVRVVAAGEALLAPSITRRLITEVTSRRTRRKPNPALASLTPREREVLDLVAEGKSNAEIGAELFVAEQTVKTHVSNVLAKLGLRDRAQAVVFAYENGLK</sequence>
<dbReference type="PROSITE" id="PS00622">
    <property type="entry name" value="HTH_LUXR_1"/>
    <property type="match status" value="1"/>
</dbReference>
<reference evidence="8 9" key="2">
    <citation type="journal article" date="2010" name="Stand. Genomic Sci.">
        <title>Complete genome sequence of Gordonia bronchialis type strain (3410).</title>
        <authorList>
            <person name="Ivanova N."/>
            <person name="Sikorski J."/>
            <person name="Jando M."/>
            <person name="Lapidus A."/>
            <person name="Nolan M."/>
            <person name="Lucas S."/>
            <person name="Del Rio T.G."/>
            <person name="Tice H."/>
            <person name="Copeland A."/>
            <person name="Cheng J.F."/>
            <person name="Chen F."/>
            <person name="Bruce D."/>
            <person name="Goodwin L."/>
            <person name="Pitluck S."/>
            <person name="Mavromatis K."/>
            <person name="Ovchinnikova G."/>
            <person name="Pati A."/>
            <person name="Chen A."/>
            <person name="Palaniappan K."/>
            <person name="Land M."/>
            <person name="Hauser L."/>
            <person name="Chang Y.J."/>
            <person name="Jeffries C.D."/>
            <person name="Chain P."/>
            <person name="Saunders E."/>
            <person name="Han C."/>
            <person name="Detter J.C."/>
            <person name="Brettin T."/>
            <person name="Rohde M."/>
            <person name="Goker M."/>
            <person name="Bristow J."/>
            <person name="Eisen J.A."/>
            <person name="Markowitz V."/>
            <person name="Hugenholtz P."/>
            <person name="Klenk H.P."/>
            <person name="Kyrpides N.C."/>
        </authorList>
    </citation>
    <scope>NUCLEOTIDE SEQUENCE [LARGE SCALE GENOMIC DNA]</scope>
    <source>
        <strain evidence="9">ATCC 25592 / DSM 43247 / BCRC 13721 / JCM 3198 / KCTC 3076 / NBRC 16047 / NCTC 10667</strain>
    </source>
</reference>
<dbReference type="OrthoDB" id="9808843at2"/>
<dbReference type="InterPro" id="IPR000792">
    <property type="entry name" value="Tscrpt_reg_LuxR_C"/>
</dbReference>
<dbReference type="Pfam" id="PF00196">
    <property type="entry name" value="GerE"/>
    <property type="match status" value="1"/>
</dbReference>
<dbReference type="SMART" id="SM00421">
    <property type="entry name" value="HTH_LUXR"/>
    <property type="match status" value="1"/>
</dbReference>
<keyword evidence="1 5" id="KW-0597">Phosphoprotein</keyword>
<keyword evidence="2" id="KW-0805">Transcription regulation</keyword>
<evidence type="ECO:0000256" key="5">
    <source>
        <dbReference type="PROSITE-ProRule" id="PRU00169"/>
    </source>
</evidence>
<evidence type="ECO:0000256" key="4">
    <source>
        <dbReference type="ARBA" id="ARBA00023163"/>
    </source>
</evidence>
<evidence type="ECO:0000256" key="1">
    <source>
        <dbReference type="ARBA" id="ARBA00022553"/>
    </source>
</evidence>
<dbReference type="InterPro" id="IPR039420">
    <property type="entry name" value="WalR-like"/>
</dbReference>
<dbReference type="STRING" id="526226.Gbro_3238"/>
<proteinExistence type="predicted"/>
<dbReference type="AlphaFoldDB" id="D0LC56"/>
<reference evidence="9" key="1">
    <citation type="submission" date="2009-10" db="EMBL/GenBank/DDBJ databases">
        <title>The complete chromosome of Gordonia bronchialis DSM 43247.</title>
        <authorList>
            <consortium name="US DOE Joint Genome Institute (JGI-PGF)"/>
            <person name="Lucas S."/>
            <person name="Copeland A."/>
            <person name="Lapidus A."/>
            <person name="Glavina del Rio T."/>
            <person name="Dalin E."/>
            <person name="Tice H."/>
            <person name="Bruce D."/>
            <person name="Goodwin L."/>
            <person name="Pitluck S."/>
            <person name="Kyrpides N."/>
            <person name="Mavromatis K."/>
            <person name="Ivanova N."/>
            <person name="Ovchinnikova G."/>
            <person name="Saunders E."/>
            <person name="Brettin T."/>
            <person name="Detter J.C."/>
            <person name="Han C."/>
            <person name="Larimer F."/>
            <person name="Land M."/>
            <person name="Hauser L."/>
            <person name="Markowitz V."/>
            <person name="Cheng J.-F."/>
            <person name="Hugenholtz P."/>
            <person name="Woyke T."/>
            <person name="Wu D."/>
            <person name="Jando M."/>
            <person name="Schneider S."/>
            <person name="Goeker M."/>
            <person name="Klenk H.-P."/>
            <person name="Eisen J.A."/>
        </authorList>
    </citation>
    <scope>NUCLEOTIDE SEQUENCE [LARGE SCALE GENOMIC DNA]</scope>
    <source>
        <strain evidence="9">ATCC 25592 / DSM 43247 / BCRC 13721 / JCM 3198 / KCTC 3076 / NBRC 16047 / NCTC 10667</strain>
    </source>
</reference>
<evidence type="ECO:0000259" key="7">
    <source>
        <dbReference type="PROSITE" id="PS50110"/>
    </source>
</evidence>
<dbReference type="SMART" id="SM00448">
    <property type="entry name" value="REC"/>
    <property type="match status" value="1"/>
</dbReference>
<protein>
    <submittedName>
        <fullName evidence="8">Regulatory protein LuxR</fullName>
    </submittedName>
</protein>
<dbReference type="GO" id="GO:0000160">
    <property type="term" value="P:phosphorelay signal transduction system"/>
    <property type="evidence" value="ECO:0007669"/>
    <property type="project" value="InterPro"/>
</dbReference>
<dbReference type="SUPFAM" id="SSF52172">
    <property type="entry name" value="CheY-like"/>
    <property type="match status" value="1"/>
</dbReference>
<name>D0LC56_GORB4</name>
<dbReference type="PANTHER" id="PTHR43214">
    <property type="entry name" value="TWO-COMPONENT RESPONSE REGULATOR"/>
    <property type="match status" value="1"/>
</dbReference>
<evidence type="ECO:0000256" key="2">
    <source>
        <dbReference type="ARBA" id="ARBA00023015"/>
    </source>
</evidence>
<organism evidence="8 9">
    <name type="scientific">Gordonia bronchialis (strain ATCC 25592 / DSM 43247 / BCRC 13721 / JCM 3198 / KCTC 3076 / NBRC 16047 / NCTC 10667)</name>
    <name type="common">Rhodococcus bronchialis</name>
    <dbReference type="NCBI Taxonomy" id="526226"/>
    <lineage>
        <taxon>Bacteria</taxon>
        <taxon>Bacillati</taxon>
        <taxon>Actinomycetota</taxon>
        <taxon>Actinomycetes</taxon>
        <taxon>Mycobacteriales</taxon>
        <taxon>Gordoniaceae</taxon>
        <taxon>Gordonia</taxon>
    </lineage>
</organism>
<dbReference type="InterPro" id="IPR001789">
    <property type="entry name" value="Sig_transdc_resp-reg_receiver"/>
</dbReference>
<dbReference type="PANTHER" id="PTHR43214:SF24">
    <property type="entry name" value="TRANSCRIPTIONAL REGULATORY PROTEIN NARL-RELATED"/>
    <property type="match status" value="1"/>
</dbReference>
<dbReference type="PROSITE" id="PS50110">
    <property type="entry name" value="RESPONSE_REGULATORY"/>
    <property type="match status" value="1"/>
</dbReference>
<evidence type="ECO:0000313" key="8">
    <source>
        <dbReference type="EMBL" id="ACY22443.1"/>
    </source>
</evidence>
<dbReference type="eggNOG" id="COG2197">
    <property type="taxonomic scope" value="Bacteria"/>
</dbReference>
<dbReference type="Proteomes" id="UP000001219">
    <property type="component" value="Chromosome"/>
</dbReference>
<dbReference type="InterPro" id="IPR016032">
    <property type="entry name" value="Sig_transdc_resp-reg_C-effctor"/>
</dbReference>
<feature type="domain" description="Response regulatory" evidence="7">
    <location>
        <begin position="4"/>
        <end position="134"/>
    </location>
</feature>
<dbReference type="KEGG" id="gbr:Gbro_3238"/>
<keyword evidence="9" id="KW-1185">Reference proteome</keyword>
<dbReference type="GO" id="GO:0003677">
    <property type="term" value="F:DNA binding"/>
    <property type="evidence" value="ECO:0007669"/>
    <property type="project" value="UniProtKB-KW"/>
</dbReference>
<feature type="modified residue" description="4-aspartylphosphate" evidence="5">
    <location>
        <position position="55"/>
    </location>
</feature>
<dbReference type="CDD" id="cd17535">
    <property type="entry name" value="REC_NarL-like"/>
    <property type="match status" value="1"/>
</dbReference>
<dbReference type="InterPro" id="IPR011006">
    <property type="entry name" value="CheY-like_superfamily"/>
</dbReference>
<dbReference type="Pfam" id="PF00072">
    <property type="entry name" value="Response_reg"/>
    <property type="match status" value="1"/>
</dbReference>
<dbReference type="PROSITE" id="PS50043">
    <property type="entry name" value="HTH_LUXR_2"/>
    <property type="match status" value="1"/>
</dbReference>
<evidence type="ECO:0000313" key="9">
    <source>
        <dbReference type="Proteomes" id="UP000001219"/>
    </source>
</evidence>
<dbReference type="HOGENOM" id="CLU_000445_90_10_11"/>